<organism evidence="1 2">
    <name type="scientific">Methylobacterium nodulans (strain LMG 21967 / CNCM I-2342 / ORS 2060)</name>
    <dbReference type="NCBI Taxonomy" id="460265"/>
    <lineage>
        <taxon>Bacteria</taxon>
        <taxon>Pseudomonadati</taxon>
        <taxon>Pseudomonadota</taxon>
        <taxon>Alphaproteobacteria</taxon>
        <taxon>Hyphomicrobiales</taxon>
        <taxon>Methylobacteriaceae</taxon>
        <taxon>Methylobacterium</taxon>
    </lineage>
</organism>
<dbReference type="KEGG" id="mno:Mnod_4438"/>
<sequence>MDLDWHPAKSDKNLAERGFGFDCAALVFLGPVLAKVDGRADCGEVRVNALGEIDGVVYHVTYTDREEVRWIISARRADRKERRLWLAFLSNS</sequence>
<dbReference type="EMBL" id="CP001349">
    <property type="protein sequence ID" value="ACL59308.1"/>
    <property type="molecule type" value="Genomic_DNA"/>
</dbReference>
<dbReference type="AlphaFoldDB" id="B8IBQ4"/>
<dbReference type="Pfam" id="PF04365">
    <property type="entry name" value="BrnT_toxin"/>
    <property type="match status" value="1"/>
</dbReference>
<dbReference type="Proteomes" id="UP000008207">
    <property type="component" value="Chromosome"/>
</dbReference>
<evidence type="ECO:0008006" key="3">
    <source>
        <dbReference type="Google" id="ProtNLM"/>
    </source>
</evidence>
<reference evidence="1 2" key="1">
    <citation type="submission" date="2009-01" db="EMBL/GenBank/DDBJ databases">
        <title>Complete sequence of chromosome of Methylobacterium nodulans ORS 2060.</title>
        <authorList>
            <consortium name="US DOE Joint Genome Institute"/>
            <person name="Lucas S."/>
            <person name="Copeland A."/>
            <person name="Lapidus A."/>
            <person name="Glavina del Rio T."/>
            <person name="Dalin E."/>
            <person name="Tice H."/>
            <person name="Bruce D."/>
            <person name="Goodwin L."/>
            <person name="Pitluck S."/>
            <person name="Sims D."/>
            <person name="Brettin T."/>
            <person name="Detter J.C."/>
            <person name="Han C."/>
            <person name="Larimer F."/>
            <person name="Land M."/>
            <person name="Hauser L."/>
            <person name="Kyrpides N."/>
            <person name="Ivanova N."/>
            <person name="Marx C.J."/>
            <person name="Richardson P."/>
        </authorList>
    </citation>
    <scope>NUCLEOTIDE SEQUENCE [LARGE SCALE GENOMIC DNA]</scope>
    <source>
        <strain evidence="2">LMG 21967 / CNCM I-2342 / ORS 2060</strain>
    </source>
</reference>
<dbReference type="HOGENOM" id="CLU_149290_2_0_5"/>
<evidence type="ECO:0000313" key="1">
    <source>
        <dbReference type="EMBL" id="ACL59308.1"/>
    </source>
</evidence>
<proteinExistence type="predicted"/>
<accession>B8IBQ4</accession>
<dbReference type="STRING" id="460265.Mnod_4438"/>
<name>B8IBQ4_METNO</name>
<protein>
    <recommendedName>
        <fullName evidence="3">BrnT family toxin</fullName>
    </recommendedName>
</protein>
<dbReference type="RefSeq" id="WP_015930947.1">
    <property type="nucleotide sequence ID" value="NC_011894.1"/>
</dbReference>
<dbReference type="InterPro" id="IPR038573">
    <property type="entry name" value="BrnT_sf"/>
</dbReference>
<evidence type="ECO:0000313" key="2">
    <source>
        <dbReference type="Proteomes" id="UP000008207"/>
    </source>
</evidence>
<gene>
    <name evidence="1" type="ordered locus">Mnod_4438</name>
</gene>
<dbReference type="InterPro" id="IPR007460">
    <property type="entry name" value="BrnT_toxin"/>
</dbReference>
<keyword evidence="2" id="KW-1185">Reference proteome</keyword>
<dbReference type="eggNOG" id="COG2929">
    <property type="taxonomic scope" value="Bacteria"/>
</dbReference>
<dbReference type="OrthoDB" id="839663at2"/>
<dbReference type="Gene3D" id="3.10.450.530">
    <property type="entry name" value="Ribonuclease toxin, BrnT, of type II toxin-antitoxin system"/>
    <property type="match status" value="1"/>
</dbReference>